<gene>
    <name evidence="2" type="ORF">EJB05_41814</name>
</gene>
<accession>A0A5J9TAF1</accession>
<proteinExistence type="predicted"/>
<dbReference type="Gramene" id="TVU08410">
    <property type="protein sequence ID" value="TVU08410"/>
    <property type="gene ID" value="EJB05_41814"/>
</dbReference>
<organism evidence="2 3">
    <name type="scientific">Eragrostis curvula</name>
    <name type="common">weeping love grass</name>
    <dbReference type="NCBI Taxonomy" id="38414"/>
    <lineage>
        <taxon>Eukaryota</taxon>
        <taxon>Viridiplantae</taxon>
        <taxon>Streptophyta</taxon>
        <taxon>Embryophyta</taxon>
        <taxon>Tracheophyta</taxon>
        <taxon>Spermatophyta</taxon>
        <taxon>Magnoliopsida</taxon>
        <taxon>Liliopsida</taxon>
        <taxon>Poales</taxon>
        <taxon>Poaceae</taxon>
        <taxon>PACMAD clade</taxon>
        <taxon>Chloridoideae</taxon>
        <taxon>Eragrostideae</taxon>
        <taxon>Eragrostidinae</taxon>
        <taxon>Eragrostis</taxon>
    </lineage>
</organism>
<protein>
    <submittedName>
        <fullName evidence="2">Uncharacterized protein</fullName>
    </submittedName>
</protein>
<reference evidence="2 3" key="1">
    <citation type="journal article" date="2019" name="Sci. Rep.">
        <title>A high-quality genome of Eragrostis curvula grass provides insights into Poaceae evolution and supports new strategies to enhance forage quality.</title>
        <authorList>
            <person name="Carballo J."/>
            <person name="Santos B.A.C.M."/>
            <person name="Zappacosta D."/>
            <person name="Garbus I."/>
            <person name="Selva J.P."/>
            <person name="Gallo C.A."/>
            <person name="Diaz A."/>
            <person name="Albertini E."/>
            <person name="Caccamo M."/>
            <person name="Echenique V."/>
        </authorList>
    </citation>
    <scope>NUCLEOTIDE SEQUENCE [LARGE SCALE GENOMIC DNA]</scope>
    <source>
        <strain evidence="3">cv. Victoria</strain>
        <tissue evidence="2">Leaf</tissue>
    </source>
</reference>
<dbReference type="EMBL" id="RWGY01000039">
    <property type="protein sequence ID" value="TVU08410.1"/>
    <property type="molecule type" value="Genomic_DNA"/>
</dbReference>
<sequence>MGLELEVSEFSVIRPIRTAVSSVGSATPTRVGSEEGKDAADTGCVTPTAVSPSPLQGGVDADAGCVTPKAAVSPSSRQGVFDGDDAVCVTPTALSPSPRQGGDVDADDTGCVTPRAMSSVPLLLGDVVDDTDGCITPASAMNPTLRRGAFVVLDIDCVTPTSATSVLRPSMECPPAPRKPARSPPVNKRKLCDGRAALRRCFFPVPRDLTKVFVPRGPADNSPPQAAAKKIRVHPVG</sequence>
<evidence type="ECO:0000313" key="2">
    <source>
        <dbReference type="EMBL" id="TVU08410.1"/>
    </source>
</evidence>
<feature type="region of interest" description="Disordered" evidence="1">
    <location>
        <begin position="24"/>
        <end position="44"/>
    </location>
</feature>
<comment type="caution">
    <text evidence="2">The sequence shown here is derived from an EMBL/GenBank/DDBJ whole genome shotgun (WGS) entry which is preliminary data.</text>
</comment>
<keyword evidence="3" id="KW-1185">Reference proteome</keyword>
<feature type="non-terminal residue" evidence="2">
    <location>
        <position position="1"/>
    </location>
</feature>
<evidence type="ECO:0000313" key="3">
    <source>
        <dbReference type="Proteomes" id="UP000324897"/>
    </source>
</evidence>
<name>A0A5J9TAF1_9POAL</name>
<dbReference type="AlphaFoldDB" id="A0A5J9TAF1"/>
<dbReference type="PANTHER" id="PTHR35162:SF10">
    <property type="entry name" value="OS06G0659800 PROTEIN"/>
    <property type="match status" value="1"/>
</dbReference>
<dbReference type="Proteomes" id="UP000324897">
    <property type="component" value="Chromosome 3"/>
</dbReference>
<dbReference type="InterPro" id="IPR053115">
    <property type="entry name" value="CDK_inhibitor"/>
</dbReference>
<feature type="region of interest" description="Disordered" evidence="1">
    <location>
        <begin position="215"/>
        <end position="237"/>
    </location>
</feature>
<dbReference type="OrthoDB" id="622970at2759"/>
<dbReference type="PANTHER" id="PTHR35162">
    <property type="entry name" value="OS08G0516600 PROTEIN"/>
    <property type="match status" value="1"/>
</dbReference>
<evidence type="ECO:0000256" key="1">
    <source>
        <dbReference type="SAM" id="MobiDB-lite"/>
    </source>
</evidence>